<comment type="caution">
    <text evidence="3">The sequence shown here is derived from an EMBL/GenBank/DDBJ whole genome shotgun (WGS) entry which is preliminary data.</text>
</comment>
<keyword evidence="4" id="KW-1185">Reference proteome</keyword>
<name>A0A560FH56_9PROT</name>
<dbReference type="RefSeq" id="WP_186464572.1">
    <property type="nucleotide sequence ID" value="NZ_VITO01000020.1"/>
</dbReference>
<dbReference type="AlphaFoldDB" id="A0A560FH56"/>
<evidence type="ECO:0000256" key="1">
    <source>
        <dbReference type="SAM" id="MobiDB-lite"/>
    </source>
</evidence>
<protein>
    <submittedName>
        <fullName evidence="3">Multimeric flavodoxin WrbA</fullName>
    </submittedName>
</protein>
<dbReference type="InterPro" id="IPR005025">
    <property type="entry name" value="FMN_Rdtase-like_dom"/>
</dbReference>
<gene>
    <name evidence="3" type="ORF">FBZ88_12010</name>
</gene>
<evidence type="ECO:0000259" key="2">
    <source>
        <dbReference type="Pfam" id="PF03358"/>
    </source>
</evidence>
<evidence type="ECO:0000313" key="3">
    <source>
        <dbReference type="EMBL" id="TWB20924.1"/>
    </source>
</evidence>
<dbReference type="Gene3D" id="3.40.50.360">
    <property type="match status" value="1"/>
</dbReference>
<reference evidence="3 4" key="1">
    <citation type="submission" date="2019-06" db="EMBL/GenBank/DDBJ databases">
        <title>Genomic Encyclopedia of Type Strains, Phase IV (KMG-V): Genome sequencing to study the core and pangenomes of soil and plant-associated prokaryotes.</title>
        <authorList>
            <person name="Whitman W."/>
        </authorList>
    </citation>
    <scope>NUCLEOTIDE SEQUENCE [LARGE SCALE GENOMIC DNA]</scope>
    <source>
        <strain evidence="3 4">BR 11865</strain>
    </source>
</reference>
<sequence>MPDPTQPREGTPSPRLEEAEFRRRFLAPFQDPAFDALGGELDRIAAAAWDAYSHQRKSPRTRKAGPGFHDPGYELAIDWIAAHEAIAAAQAQHDDATGPNRFLLISGSSRSEHTCPGEMSKSHRLVDLARSVLEAAPDMVVEVLELHRLAAEYGRHIHPCKACFSTAAPLCHWPCSCYPNYSLGQAQDWMNEIYPMWVRAHGVMIVTPVNWYQVSSPVKLMMDRLVCADGGNPDPTLTQGKDAQRAKAVELAGWDYPRHLAGRLYSVIVHGDVEGAENVRRSLSDWLRFMRMVPAGPQAELDRYIGYWKPYATNHQELDADEAVQEEVRNAARTLGQAVRATRQGRQVAAGDDLRPPRQKPAPLVLNRLFKDLS</sequence>
<dbReference type="InterPro" id="IPR029039">
    <property type="entry name" value="Flavoprotein-like_sf"/>
</dbReference>
<organism evidence="3 4">
    <name type="scientific">Nitrospirillum amazonense</name>
    <dbReference type="NCBI Taxonomy" id="28077"/>
    <lineage>
        <taxon>Bacteria</taxon>
        <taxon>Pseudomonadati</taxon>
        <taxon>Pseudomonadota</taxon>
        <taxon>Alphaproteobacteria</taxon>
        <taxon>Rhodospirillales</taxon>
        <taxon>Azospirillaceae</taxon>
        <taxon>Nitrospirillum</taxon>
    </lineage>
</organism>
<evidence type="ECO:0000313" key="4">
    <source>
        <dbReference type="Proteomes" id="UP000316545"/>
    </source>
</evidence>
<dbReference type="GO" id="GO:0016491">
    <property type="term" value="F:oxidoreductase activity"/>
    <property type="evidence" value="ECO:0007669"/>
    <property type="project" value="InterPro"/>
</dbReference>
<proteinExistence type="predicted"/>
<dbReference type="SUPFAM" id="SSF52218">
    <property type="entry name" value="Flavoproteins"/>
    <property type="match status" value="1"/>
</dbReference>
<feature type="domain" description="NADPH-dependent FMN reductase-like" evidence="2">
    <location>
        <begin position="101"/>
        <end position="298"/>
    </location>
</feature>
<accession>A0A560FH56</accession>
<dbReference type="EMBL" id="VITO01000020">
    <property type="protein sequence ID" value="TWB20924.1"/>
    <property type="molecule type" value="Genomic_DNA"/>
</dbReference>
<dbReference type="Proteomes" id="UP000316545">
    <property type="component" value="Unassembled WGS sequence"/>
</dbReference>
<dbReference type="Pfam" id="PF03358">
    <property type="entry name" value="FMN_red"/>
    <property type="match status" value="1"/>
</dbReference>
<feature type="region of interest" description="Disordered" evidence="1">
    <location>
        <begin position="342"/>
        <end position="361"/>
    </location>
</feature>